<organism evidence="9 10">
    <name type="scientific">Dictyobacter halimunensis</name>
    <dbReference type="NCBI Taxonomy" id="3026934"/>
    <lineage>
        <taxon>Bacteria</taxon>
        <taxon>Bacillati</taxon>
        <taxon>Chloroflexota</taxon>
        <taxon>Ktedonobacteria</taxon>
        <taxon>Ktedonobacterales</taxon>
        <taxon>Dictyobacteraceae</taxon>
        <taxon>Dictyobacter</taxon>
    </lineage>
</organism>
<keyword evidence="10" id="KW-1185">Reference proteome</keyword>
<comment type="subcellular location">
    <subcellularLocation>
        <location evidence="1">Cell membrane</location>
        <topology evidence="1">Multi-pass membrane protein</topology>
    </subcellularLocation>
</comment>
<comment type="similarity">
    <text evidence="7">Belongs to the glycosyltransferase 87 family.</text>
</comment>
<feature type="transmembrane region" description="Helical" evidence="8">
    <location>
        <begin position="246"/>
        <end position="279"/>
    </location>
</feature>
<evidence type="ECO:0000313" key="10">
    <source>
        <dbReference type="Proteomes" id="UP001344906"/>
    </source>
</evidence>
<proteinExistence type="inferred from homology"/>
<feature type="transmembrane region" description="Helical" evidence="8">
    <location>
        <begin position="419"/>
        <end position="439"/>
    </location>
</feature>
<name>A0ABQ6G049_9CHLR</name>
<accession>A0ABQ6G049</accession>
<evidence type="ECO:0000256" key="4">
    <source>
        <dbReference type="ARBA" id="ARBA00022692"/>
    </source>
</evidence>
<evidence type="ECO:0000256" key="5">
    <source>
        <dbReference type="ARBA" id="ARBA00022989"/>
    </source>
</evidence>
<evidence type="ECO:0008006" key="11">
    <source>
        <dbReference type="Google" id="ProtNLM"/>
    </source>
</evidence>
<dbReference type="Pfam" id="PF09594">
    <property type="entry name" value="GT87"/>
    <property type="match status" value="1"/>
</dbReference>
<evidence type="ECO:0000256" key="1">
    <source>
        <dbReference type="ARBA" id="ARBA00004651"/>
    </source>
</evidence>
<keyword evidence="2" id="KW-1003">Cell membrane</keyword>
<sequence length="469" mass="53614">MQYFLSEDTSYAQRPIIELQRRATWIAVAILFQASNEIPHIAEFNALIPFFLLLGSFWALWMALRPTPKQVEEKLEKPGHRPVRTWQRVVLILTFLVTLAGMFQLGRGVVECFSAPQFSNDGTSLDTNAAILLVQGRNPYSESNIPELFRQFDISPNWTTPLRQGQFTNRLDYPSMSELQSILNTSLKSGDVPEFEAKVSYPALSFLTLVPFALFQNYNVLPLYMLSYLMIVILAWRAVNPALRPWVILLAIANVPMWASTIGGNLDIFYTLLLMVSWLKRDQRWISAIFFGLALATKQIAWYFIPFYLIMAIQHYGWREACYRMAIAGGIGLAINLPFIMWDYHSWFAGVMAPIADPMFPMGVGLISLSTSHLIPYFPTWVYTALELGGMVMTIAWYWRICRSRPEAAMLLAVLPLFLAWRSLSSYFYCVAFPAFILFSAQAKPARQYAFDYLRARKQTGQVRSTAQV</sequence>
<feature type="transmembrane region" description="Helical" evidence="8">
    <location>
        <begin position="381"/>
        <end position="399"/>
    </location>
</feature>
<feature type="transmembrane region" description="Helical" evidence="8">
    <location>
        <begin position="321"/>
        <end position="341"/>
    </location>
</feature>
<comment type="caution">
    <text evidence="9">The sequence shown here is derived from an EMBL/GenBank/DDBJ whole genome shotgun (WGS) entry which is preliminary data.</text>
</comment>
<keyword evidence="6 8" id="KW-0472">Membrane</keyword>
<evidence type="ECO:0000256" key="6">
    <source>
        <dbReference type="ARBA" id="ARBA00023136"/>
    </source>
</evidence>
<feature type="transmembrane region" description="Helical" evidence="8">
    <location>
        <begin position="285"/>
        <end position="309"/>
    </location>
</feature>
<feature type="transmembrane region" description="Helical" evidence="8">
    <location>
        <begin position="46"/>
        <end position="64"/>
    </location>
</feature>
<evidence type="ECO:0000256" key="7">
    <source>
        <dbReference type="ARBA" id="ARBA00024033"/>
    </source>
</evidence>
<evidence type="ECO:0000256" key="8">
    <source>
        <dbReference type="SAM" id="Phobius"/>
    </source>
</evidence>
<dbReference type="InterPro" id="IPR018584">
    <property type="entry name" value="GT87"/>
</dbReference>
<feature type="transmembrane region" description="Helical" evidence="8">
    <location>
        <begin position="85"/>
        <end position="105"/>
    </location>
</feature>
<dbReference type="EMBL" id="BSRI01000002">
    <property type="protein sequence ID" value="GLV59475.1"/>
    <property type="molecule type" value="Genomic_DNA"/>
</dbReference>
<evidence type="ECO:0000256" key="2">
    <source>
        <dbReference type="ARBA" id="ARBA00022475"/>
    </source>
</evidence>
<reference evidence="9 10" key="1">
    <citation type="submission" date="2023-02" db="EMBL/GenBank/DDBJ databases">
        <title>Dictyobacter halimunensis sp. nov., a new member of the class Ktedonobacteria from forest soil in a geothermal area.</title>
        <authorList>
            <person name="Rachmania M.K."/>
            <person name="Ningsih F."/>
            <person name="Sakai Y."/>
            <person name="Yabe S."/>
            <person name="Yokota A."/>
            <person name="Sjamsuridzal W."/>
        </authorList>
    </citation>
    <scope>NUCLEOTIDE SEQUENCE [LARGE SCALE GENOMIC DNA]</scope>
    <source>
        <strain evidence="9 10">S3.2.2.5</strain>
    </source>
</reference>
<gene>
    <name evidence="9" type="ORF">KDH_63010</name>
</gene>
<evidence type="ECO:0000313" key="9">
    <source>
        <dbReference type="EMBL" id="GLV59475.1"/>
    </source>
</evidence>
<feature type="transmembrane region" description="Helical" evidence="8">
    <location>
        <begin position="347"/>
        <end position="369"/>
    </location>
</feature>
<keyword evidence="5 8" id="KW-1133">Transmembrane helix</keyword>
<feature type="transmembrane region" description="Helical" evidence="8">
    <location>
        <begin position="221"/>
        <end position="239"/>
    </location>
</feature>
<dbReference type="Proteomes" id="UP001344906">
    <property type="component" value="Unassembled WGS sequence"/>
</dbReference>
<keyword evidence="3" id="KW-0808">Transferase</keyword>
<keyword evidence="4 8" id="KW-0812">Transmembrane</keyword>
<protein>
    <recommendedName>
        <fullName evidence="11">DUF2029 domain-containing protein</fullName>
    </recommendedName>
</protein>
<evidence type="ECO:0000256" key="3">
    <source>
        <dbReference type="ARBA" id="ARBA00022679"/>
    </source>
</evidence>